<dbReference type="InterPro" id="IPR052517">
    <property type="entry name" value="GlcG_carb_metab_protein"/>
</dbReference>
<dbReference type="Pfam" id="PF03928">
    <property type="entry name" value="HbpS-like"/>
    <property type="match status" value="1"/>
</dbReference>
<dbReference type="InterPro" id="IPR038084">
    <property type="entry name" value="PduO/GlcC-like_sf"/>
</dbReference>
<dbReference type="Gene3D" id="3.30.450.150">
    <property type="entry name" value="Haem-degrading domain"/>
    <property type="match status" value="1"/>
</dbReference>
<evidence type="ECO:0008006" key="3">
    <source>
        <dbReference type="Google" id="ProtNLM"/>
    </source>
</evidence>
<evidence type="ECO:0000313" key="1">
    <source>
        <dbReference type="EMBL" id="RMJ05811.1"/>
    </source>
</evidence>
<keyword evidence="2" id="KW-1185">Reference proteome</keyword>
<name>A0A3M2RKL9_9GAMM</name>
<gene>
    <name evidence="1" type="ORF">DOQ08_00487</name>
</gene>
<organism evidence="1 2">
    <name type="scientific">Marinobacter litoralis</name>
    <dbReference type="NCBI Taxonomy" id="187981"/>
    <lineage>
        <taxon>Bacteria</taxon>
        <taxon>Pseudomonadati</taxon>
        <taxon>Pseudomonadota</taxon>
        <taxon>Gammaproteobacteria</taxon>
        <taxon>Pseudomonadales</taxon>
        <taxon>Marinobacteraceae</taxon>
        <taxon>Marinobacter</taxon>
    </lineage>
</organism>
<dbReference type="Proteomes" id="UP000265903">
    <property type="component" value="Unassembled WGS sequence"/>
</dbReference>
<comment type="caution">
    <text evidence="1">The sequence shown here is derived from an EMBL/GenBank/DDBJ whole genome shotgun (WGS) entry which is preliminary data.</text>
</comment>
<evidence type="ECO:0000313" key="2">
    <source>
        <dbReference type="Proteomes" id="UP000265903"/>
    </source>
</evidence>
<dbReference type="OrthoDB" id="1684899at2"/>
<dbReference type="PANTHER" id="PTHR34309:SF1">
    <property type="entry name" value="PROTEIN GLCG"/>
    <property type="match status" value="1"/>
</dbReference>
<dbReference type="EMBL" id="QMDL01000001">
    <property type="protein sequence ID" value="RMJ05811.1"/>
    <property type="molecule type" value="Genomic_DNA"/>
</dbReference>
<sequence length="151" mass="15965">MGSVRMQKFYRTTLAMTENATLQLLDLAVSNAQEAGFEAAIAIVDRSGTLQAFVRMQGAFLVSSELAQKKAITAVGMSAETIELEALLESAEPRVRDGLTKTADFTLVGGGVPLYINEVLVGGVGVSGGSEEQDQYCAKAVADRCEKLSSL</sequence>
<reference evidence="1 2" key="1">
    <citation type="submission" date="2018-08" db="EMBL/GenBank/DDBJ databases">
        <title>Whole Genome Sequence of the Moderate Halophilic Marine Bacterium Marinobacter litoralis Sw-45.</title>
        <authorList>
            <person name="Musa H."/>
        </authorList>
    </citation>
    <scope>NUCLEOTIDE SEQUENCE [LARGE SCALE GENOMIC DNA]</scope>
    <source>
        <strain evidence="1 2">Sw-45</strain>
    </source>
</reference>
<dbReference type="InterPro" id="IPR005624">
    <property type="entry name" value="PduO/GlcC-like"/>
</dbReference>
<protein>
    <recommendedName>
        <fullName evidence="3">Heme-binding protein</fullName>
    </recommendedName>
</protein>
<dbReference type="AlphaFoldDB" id="A0A3M2RKL9"/>
<accession>A0A3M2RKL9</accession>
<dbReference type="SUPFAM" id="SSF143744">
    <property type="entry name" value="GlcG-like"/>
    <property type="match status" value="1"/>
</dbReference>
<proteinExistence type="predicted"/>
<dbReference type="PANTHER" id="PTHR34309">
    <property type="entry name" value="SLR1406 PROTEIN"/>
    <property type="match status" value="1"/>
</dbReference>